<dbReference type="AlphaFoldDB" id="A0A919W5C4"/>
<dbReference type="RefSeq" id="WP_212994809.1">
    <property type="nucleotide sequence ID" value="NZ_BAABEA010000019.1"/>
</dbReference>
<evidence type="ECO:0000256" key="3">
    <source>
        <dbReference type="ARBA" id="ARBA00022691"/>
    </source>
</evidence>
<evidence type="ECO:0000256" key="1">
    <source>
        <dbReference type="ARBA" id="ARBA00022603"/>
    </source>
</evidence>
<proteinExistence type="predicted"/>
<gene>
    <name evidence="5" type="ORF">Aau02nite_90340</name>
</gene>
<dbReference type="CDD" id="cd02440">
    <property type="entry name" value="AdoMet_MTases"/>
    <property type="match status" value="1"/>
</dbReference>
<evidence type="ECO:0000259" key="4">
    <source>
        <dbReference type="Pfam" id="PF08241"/>
    </source>
</evidence>
<keyword evidence="3" id="KW-0949">S-adenosyl-L-methionine</keyword>
<feature type="domain" description="Methyltransferase type 11" evidence="4">
    <location>
        <begin position="44"/>
        <end position="134"/>
    </location>
</feature>
<dbReference type="InterPro" id="IPR029063">
    <property type="entry name" value="SAM-dependent_MTases_sf"/>
</dbReference>
<dbReference type="EMBL" id="BOQL01000097">
    <property type="protein sequence ID" value="GIM80398.1"/>
    <property type="molecule type" value="Genomic_DNA"/>
</dbReference>
<dbReference type="Proteomes" id="UP000681340">
    <property type="component" value="Unassembled WGS sequence"/>
</dbReference>
<dbReference type="GO" id="GO:0008757">
    <property type="term" value="F:S-adenosylmethionine-dependent methyltransferase activity"/>
    <property type="evidence" value="ECO:0007669"/>
    <property type="project" value="InterPro"/>
</dbReference>
<keyword evidence="6" id="KW-1185">Reference proteome</keyword>
<sequence length="251" mass="25864">MNGADPGRWSAVAEGWAQLWGGFAEPAWDAVLAAAGAGRGTRVLDVGCGAGDLLVHLAGRGAAAAGIDPAPGMVAYARARLPGADIRLGTADHLPWPDAVFDLAVSVNALQFAEDTLAALAELTRVTVPGGHVAVANWAEGSRNDLTVIEDAVARADGEEPWPDGDLRLPGGLEELLHDGGLTPVAAGIAEVPWRAADDDTLVRGVLLGEEPATVAAMAPTVITAARPFRTPDGGYRLVNAFRYAVGRTTR</sequence>
<dbReference type="PANTHER" id="PTHR43464">
    <property type="entry name" value="METHYLTRANSFERASE"/>
    <property type="match status" value="1"/>
</dbReference>
<comment type="caution">
    <text evidence="5">The sequence shown here is derived from an EMBL/GenBank/DDBJ whole genome shotgun (WGS) entry which is preliminary data.</text>
</comment>
<evidence type="ECO:0000313" key="6">
    <source>
        <dbReference type="Proteomes" id="UP000681340"/>
    </source>
</evidence>
<evidence type="ECO:0000313" key="5">
    <source>
        <dbReference type="EMBL" id="GIM80398.1"/>
    </source>
</evidence>
<keyword evidence="1" id="KW-0489">Methyltransferase</keyword>
<dbReference type="Pfam" id="PF08241">
    <property type="entry name" value="Methyltransf_11"/>
    <property type="match status" value="1"/>
</dbReference>
<accession>A0A919W5C4</accession>
<dbReference type="InterPro" id="IPR013216">
    <property type="entry name" value="Methyltransf_11"/>
</dbReference>
<dbReference type="Gene3D" id="3.40.50.150">
    <property type="entry name" value="Vaccinia Virus protein VP39"/>
    <property type="match status" value="1"/>
</dbReference>
<organism evidence="5 6">
    <name type="scientific">Actinoplanes auranticolor</name>
    <dbReference type="NCBI Taxonomy" id="47988"/>
    <lineage>
        <taxon>Bacteria</taxon>
        <taxon>Bacillati</taxon>
        <taxon>Actinomycetota</taxon>
        <taxon>Actinomycetes</taxon>
        <taxon>Micromonosporales</taxon>
        <taxon>Micromonosporaceae</taxon>
        <taxon>Actinoplanes</taxon>
    </lineage>
</organism>
<dbReference type="SUPFAM" id="SSF53335">
    <property type="entry name" value="S-adenosyl-L-methionine-dependent methyltransferases"/>
    <property type="match status" value="1"/>
</dbReference>
<dbReference type="PANTHER" id="PTHR43464:SF19">
    <property type="entry name" value="UBIQUINONE BIOSYNTHESIS O-METHYLTRANSFERASE, MITOCHONDRIAL"/>
    <property type="match status" value="1"/>
</dbReference>
<protein>
    <recommendedName>
        <fullName evidence="4">Methyltransferase type 11 domain-containing protein</fullName>
    </recommendedName>
</protein>
<evidence type="ECO:0000256" key="2">
    <source>
        <dbReference type="ARBA" id="ARBA00022679"/>
    </source>
</evidence>
<reference evidence="5" key="1">
    <citation type="submission" date="2021-03" db="EMBL/GenBank/DDBJ databases">
        <title>Whole genome shotgun sequence of Actinoplanes auranticolor NBRC 12245.</title>
        <authorList>
            <person name="Komaki H."/>
            <person name="Tamura T."/>
        </authorList>
    </citation>
    <scope>NUCLEOTIDE SEQUENCE</scope>
    <source>
        <strain evidence="5">NBRC 12245</strain>
    </source>
</reference>
<name>A0A919W5C4_9ACTN</name>
<keyword evidence="2" id="KW-0808">Transferase</keyword>
<dbReference type="GO" id="GO:0032259">
    <property type="term" value="P:methylation"/>
    <property type="evidence" value="ECO:0007669"/>
    <property type="project" value="UniProtKB-KW"/>
</dbReference>